<dbReference type="GO" id="GO:0015990">
    <property type="term" value="P:electron transport coupled proton transport"/>
    <property type="evidence" value="ECO:0007669"/>
    <property type="project" value="TreeGrafter"/>
</dbReference>
<dbReference type="GO" id="GO:0008137">
    <property type="term" value="F:NADH dehydrogenase (ubiquinone) activity"/>
    <property type="evidence" value="ECO:0007669"/>
    <property type="project" value="InterPro"/>
</dbReference>
<feature type="transmembrane region" description="Helical" evidence="5">
    <location>
        <begin position="100"/>
        <end position="118"/>
    </location>
</feature>
<feature type="transmembrane region" description="Helical" evidence="5">
    <location>
        <begin position="6"/>
        <end position="26"/>
    </location>
</feature>
<accession>A0A382GFX8</accession>
<dbReference type="EMBL" id="UINC01055109">
    <property type="protein sequence ID" value="SVB73614.1"/>
    <property type="molecule type" value="Genomic_DNA"/>
</dbReference>
<feature type="transmembrane region" description="Helical" evidence="5">
    <location>
        <begin position="320"/>
        <end position="338"/>
    </location>
</feature>
<dbReference type="GO" id="GO:0016020">
    <property type="term" value="C:membrane"/>
    <property type="evidence" value="ECO:0007669"/>
    <property type="project" value="UniProtKB-SubCell"/>
</dbReference>
<organism evidence="7">
    <name type="scientific">marine metagenome</name>
    <dbReference type="NCBI Taxonomy" id="408172"/>
    <lineage>
        <taxon>unclassified sequences</taxon>
        <taxon>metagenomes</taxon>
        <taxon>ecological metagenomes</taxon>
    </lineage>
</organism>
<feature type="transmembrane region" description="Helical" evidence="5">
    <location>
        <begin position="138"/>
        <end position="163"/>
    </location>
</feature>
<dbReference type="Pfam" id="PF00361">
    <property type="entry name" value="Proton_antipo_M"/>
    <property type="match status" value="1"/>
</dbReference>
<dbReference type="PANTHER" id="PTHR42829:SF2">
    <property type="entry name" value="NADH-UBIQUINONE OXIDOREDUCTASE CHAIN 5"/>
    <property type="match status" value="1"/>
</dbReference>
<gene>
    <name evidence="7" type="ORF">METZ01_LOCUS226468</name>
</gene>
<dbReference type="Gene3D" id="1.20.5.2700">
    <property type="match status" value="1"/>
</dbReference>
<dbReference type="AlphaFoldDB" id="A0A382GFX8"/>
<proteinExistence type="predicted"/>
<evidence type="ECO:0000256" key="3">
    <source>
        <dbReference type="ARBA" id="ARBA00022989"/>
    </source>
</evidence>
<dbReference type="PANTHER" id="PTHR42829">
    <property type="entry name" value="NADH-UBIQUINONE OXIDOREDUCTASE CHAIN 5"/>
    <property type="match status" value="1"/>
</dbReference>
<feature type="transmembrane region" description="Helical" evidence="5">
    <location>
        <begin position="222"/>
        <end position="241"/>
    </location>
</feature>
<keyword evidence="4 5" id="KW-0472">Membrane</keyword>
<reference evidence="7" key="1">
    <citation type="submission" date="2018-05" db="EMBL/GenBank/DDBJ databases">
        <authorList>
            <person name="Lanie J.A."/>
            <person name="Ng W.-L."/>
            <person name="Kazmierczak K.M."/>
            <person name="Andrzejewski T.M."/>
            <person name="Davidsen T.M."/>
            <person name="Wayne K.J."/>
            <person name="Tettelin H."/>
            <person name="Glass J.I."/>
            <person name="Rusch D."/>
            <person name="Podicherti R."/>
            <person name="Tsui H.-C.T."/>
            <person name="Winkler M.E."/>
        </authorList>
    </citation>
    <scope>NUCLEOTIDE SEQUENCE</scope>
</reference>
<protein>
    <recommendedName>
        <fullName evidence="6">NADH:quinone oxidoreductase/Mrp antiporter transmembrane domain-containing protein</fullName>
    </recommendedName>
</protein>
<dbReference type="InterPro" id="IPR001750">
    <property type="entry name" value="ND/Mrp_TM"/>
</dbReference>
<dbReference type="GO" id="GO:0003954">
    <property type="term" value="F:NADH dehydrogenase activity"/>
    <property type="evidence" value="ECO:0007669"/>
    <property type="project" value="TreeGrafter"/>
</dbReference>
<evidence type="ECO:0000256" key="2">
    <source>
        <dbReference type="ARBA" id="ARBA00022692"/>
    </source>
</evidence>
<evidence type="ECO:0000256" key="5">
    <source>
        <dbReference type="SAM" id="Phobius"/>
    </source>
</evidence>
<feature type="transmembrane region" description="Helical" evidence="5">
    <location>
        <begin position="33"/>
        <end position="55"/>
    </location>
</feature>
<keyword evidence="3 5" id="KW-1133">Transmembrane helix</keyword>
<dbReference type="PRINTS" id="PR01434">
    <property type="entry name" value="NADHDHGNASE5"/>
</dbReference>
<evidence type="ECO:0000259" key="6">
    <source>
        <dbReference type="Pfam" id="PF00361"/>
    </source>
</evidence>
<feature type="domain" description="NADH:quinone oxidoreductase/Mrp antiporter transmembrane" evidence="6">
    <location>
        <begin position="4"/>
        <end position="150"/>
    </location>
</feature>
<evidence type="ECO:0000256" key="4">
    <source>
        <dbReference type="ARBA" id="ARBA00023136"/>
    </source>
</evidence>
<evidence type="ECO:0000313" key="7">
    <source>
        <dbReference type="EMBL" id="SVB73614.1"/>
    </source>
</evidence>
<comment type="subcellular location">
    <subcellularLocation>
        <location evidence="1">Membrane</location>
        <topology evidence="1">Multi-pass membrane protein</topology>
    </subcellularLocation>
</comment>
<keyword evidence="2 5" id="KW-0812">Transmembrane</keyword>
<dbReference type="GO" id="GO:0042773">
    <property type="term" value="P:ATP synthesis coupled electron transport"/>
    <property type="evidence" value="ECO:0007669"/>
    <property type="project" value="InterPro"/>
</dbReference>
<dbReference type="InterPro" id="IPR003945">
    <property type="entry name" value="NU5C-like"/>
</dbReference>
<sequence>AAETTRSVILVVATITALLAATMAMVDRDIKKVLAYSSISQLGFMLMALAAGSLFAGVFHLITHALFKALLFLCSGLFIRHFATNDLEQIGRSGGRGMRLTTIGLLIGGGALAGVPPLSGFFSKEEIFAALGHGGGSAFTIAAFAAAFLTAYYTFRMIFLVTVPDRIEPHTADDHHEGSAEPWTMALPVVVLSLGAALAGGWGDKIAATLGVEISHHSIGDMLPAIGVVAAGVVLAWLDFGRGDRAGFLTRIPALQSLFSNGWHIDEIYRAVFVRITGWVATLLHGMEVKGLDGGFDRFGVGILGAGSGSRRVQSGWVQFYGGCAVVVVGAIAFYVGMGG</sequence>
<feature type="non-terminal residue" evidence="7">
    <location>
        <position position="1"/>
    </location>
</feature>
<evidence type="ECO:0000256" key="1">
    <source>
        <dbReference type="ARBA" id="ARBA00004141"/>
    </source>
</evidence>
<name>A0A382GFX8_9ZZZZ</name>
<feature type="transmembrane region" description="Helical" evidence="5">
    <location>
        <begin position="183"/>
        <end position="202"/>
    </location>
</feature>